<comment type="similarity">
    <text evidence="7">Belongs to the DEAD box helicase family.</text>
</comment>
<comment type="function">
    <text evidence="8">RNA helicase.</text>
</comment>
<keyword evidence="3 7" id="KW-0347">Helicase</keyword>
<dbReference type="InterPro" id="IPR001650">
    <property type="entry name" value="Helicase_C-like"/>
</dbReference>
<dbReference type="SMART" id="SM01178">
    <property type="entry name" value="DUF4217"/>
    <property type="match status" value="1"/>
</dbReference>
<feature type="domain" description="Helicase ATP-binding" evidence="10">
    <location>
        <begin position="136"/>
        <end position="318"/>
    </location>
</feature>
<feature type="region of interest" description="Disordered" evidence="9">
    <location>
        <begin position="625"/>
        <end position="662"/>
    </location>
</feature>
<feature type="compositionally biased region" description="Basic residues" evidence="9">
    <location>
        <begin position="30"/>
        <end position="45"/>
    </location>
</feature>
<evidence type="ECO:0000256" key="4">
    <source>
        <dbReference type="ARBA" id="ARBA00022840"/>
    </source>
</evidence>
<dbReference type="GO" id="GO:0016787">
    <property type="term" value="F:hydrolase activity"/>
    <property type="evidence" value="ECO:0007669"/>
    <property type="project" value="UniProtKB-KW"/>
</dbReference>
<proteinExistence type="inferred from homology"/>
<dbReference type="InterPro" id="IPR000629">
    <property type="entry name" value="RNA-helicase_DEAD-box_CS"/>
</dbReference>
<dbReference type="Gene3D" id="3.40.50.300">
    <property type="entry name" value="P-loop containing nucleotide triphosphate hydrolases"/>
    <property type="match status" value="2"/>
</dbReference>
<comment type="domain">
    <text evidence="8">The Q motif is unique to and characteristic of the DEAD box family of RNA helicases and controls ATP binding and hydrolysis.</text>
</comment>
<feature type="domain" description="DEAD-box RNA helicase Q" evidence="12">
    <location>
        <begin position="104"/>
        <end position="133"/>
    </location>
</feature>
<keyword evidence="1 7" id="KW-0547">Nucleotide-binding</keyword>
<keyword evidence="2 7" id="KW-0378">Hydrolase</keyword>
<feature type="domain" description="Helicase C-terminal" evidence="11">
    <location>
        <begin position="371"/>
        <end position="526"/>
    </location>
</feature>
<dbReference type="GO" id="GO:0003723">
    <property type="term" value="F:RNA binding"/>
    <property type="evidence" value="ECO:0007669"/>
    <property type="project" value="UniProtKB-UniRule"/>
</dbReference>
<dbReference type="InterPro" id="IPR014001">
    <property type="entry name" value="Helicase_ATP-bd"/>
</dbReference>
<gene>
    <name evidence="13" type="ORF">BaRGS_00035746</name>
</gene>
<dbReference type="PROSITE" id="PS51192">
    <property type="entry name" value="HELICASE_ATP_BIND_1"/>
    <property type="match status" value="1"/>
</dbReference>
<evidence type="ECO:0000256" key="9">
    <source>
        <dbReference type="SAM" id="MobiDB-lite"/>
    </source>
</evidence>
<dbReference type="CDD" id="cd18787">
    <property type="entry name" value="SF2_C_DEAD"/>
    <property type="match status" value="1"/>
</dbReference>
<keyword evidence="5 8" id="KW-0694">RNA-binding</keyword>
<dbReference type="GO" id="GO:0003724">
    <property type="term" value="F:RNA helicase activity"/>
    <property type="evidence" value="ECO:0007669"/>
    <property type="project" value="UniProtKB-EC"/>
</dbReference>
<dbReference type="EMBL" id="JACVVK020000486">
    <property type="protein sequence ID" value="KAK7471583.1"/>
    <property type="molecule type" value="Genomic_DNA"/>
</dbReference>
<dbReference type="InterPro" id="IPR011545">
    <property type="entry name" value="DEAD/DEAH_box_helicase_dom"/>
</dbReference>
<dbReference type="InterPro" id="IPR027417">
    <property type="entry name" value="P-loop_NTPase"/>
</dbReference>
<reference evidence="13 14" key="1">
    <citation type="journal article" date="2023" name="Sci. Data">
        <title>Genome assembly of the Korean intertidal mud-creeper Batillaria attramentaria.</title>
        <authorList>
            <person name="Patra A.K."/>
            <person name="Ho P.T."/>
            <person name="Jun S."/>
            <person name="Lee S.J."/>
            <person name="Kim Y."/>
            <person name="Won Y.J."/>
        </authorList>
    </citation>
    <scope>NUCLEOTIDE SEQUENCE [LARGE SCALE GENOMIC DNA]</scope>
    <source>
        <strain evidence="13">Wonlab-2016</strain>
    </source>
</reference>
<organism evidence="13 14">
    <name type="scientific">Batillaria attramentaria</name>
    <dbReference type="NCBI Taxonomy" id="370345"/>
    <lineage>
        <taxon>Eukaryota</taxon>
        <taxon>Metazoa</taxon>
        <taxon>Spiralia</taxon>
        <taxon>Lophotrochozoa</taxon>
        <taxon>Mollusca</taxon>
        <taxon>Gastropoda</taxon>
        <taxon>Caenogastropoda</taxon>
        <taxon>Sorbeoconcha</taxon>
        <taxon>Cerithioidea</taxon>
        <taxon>Batillariidae</taxon>
        <taxon>Batillaria</taxon>
    </lineage>
</organism>
<feature type="short sequence motif" description="Q motif" evidence="6">
    <location>
        <begin position="104"/>
        <end position="133"/>
    </location>
</feature>
<comment type="caution">
    <text evidence="13">The sequence shown here is derived from an EMBL/GenBank/DDBJ whole genome shotgun (WGS) entry which is preliminary data.</text>
</comment>
<protein>
    <recommendedName>
        <fullName evidence="8">ATP-dependent RNA helicase</fullName>
        <ecNumber evidence="8">3.6.4.13</ecNumber>
    </recommendedName>
</protein>
<dbReference type="SUPFAM" id="SSF52540">
    <property type="entry name" value="P-loop containing nucleoside triphosphate hydrolases"/>
    <property type="match status" value="2"/>
</dbReference>
<evidence type="ECO:0000259" key="12">
    <source>
        <dbReference type="PROSITE" id="PS51195"/>
    </source>
</evidence>
<feature type="compositionally biased region" description="Basic and acidic residues" evidence="9">
    <location>
        <begin position="83"/>
        <end position="96"/>
    </location>
</feature>
<feature type="compositionally biased region" description="Basic and acidic residues" evidence="9">
    <location>
        <begin position="633"/>
        <end position="649"/>
    </location>
</feature>
<dbReference type="PROSITE" id="PS51194">
    <property type="entry name" value="HELICASE_CTER"/>
    <property type="match status" value="1"/>
</dbReference>
<feature type="region of interest" description="Disordered" evidence="9">
    <location>
        <begin position="1"/>
        <end position="96"/>
    </location>
</feature>
<dbReference type="InterPro" id="IPR014014">
    <property type="entry name" value="RNA_helicase_DEAD_Q_motif"/>
</dbReference>
<feature type="compositionally biased region" description="Acidic residues" evidence="9">
    <location>
        <begin position="399"/>
        <end position="414"/>
    </location>
</feature>
<dbReference type="SMART" id="SM00487">
    <property type="entry name" value="DEXDc"/>
    <property type="match status" value="1"/>
</dbReference>
<feature type="compositionally biased region" description="Basic and acidic residues" evidence="9">
    <location>
        <begin position="20"/>
        <end position="29"/>
    </location>
</feature>
<dbReference type="EC" id="3.6.4.13" evidence="8"/>
<evidence type="ECO:0000256" key="7">
    <source>
        <dbReference type="RuleBase" id="RU000492"/>
    </source>
</evidence>
<evidence type="ECO:0000256" key="2">
    <source>
        <dbReference type="ARBA" id="ARBA00022801"/>
    </source>
</evidence>
<evidence type="ECO:0000256" key="8">
    <source>
        <dbReference type="RuleBase" id="RU365068"/>
    </source>
</evidence>
<evidence type="ECO:0000256" key="6">
    <source>
        <dbReference type="PROSITE-ProRule" id="PRU00552"/>
    </source>
</evidence>
<accession>A0ABD0JF19</accession>
<dbReference type="SMART" id="SM00490">
    <property type="entry name" value="HELICc"/>
    <property type="match status" value="1"/>
</dbReference>
<name>A0ABD0JF19_9CAEN</name>
<evidence type="ECO:0000313" key="14">
    <source>
        <dbReference type="Proteomes" id="UP001519460"/>
    </source>
</evidence>
<dbReference type="Pfam" id="PF00270">
    <property type="entry name" value="DEAD"/>
    <property type="match status" value="1"/>
</dbReference>
<dbReference type="Pfam" id="PF13959">
    <property type="entry name" value="CTE_SPB4"/>
    <property type="match status" value="1"/>
</dbReference>
<evidence type="ECO:0000313" key="13">
    <source>
        <dbReference type="EMBL" id="KAK7471583.1"/>
    </source>
</evidence>
<dbReference type="PROSITE" id="PS51195">
    <property type="entry name" value="Q_MOTIF"/>
    <property type="match status" value="1"/>
</dbReference>
<evidence type="ECO:0000256" key="1">
    <source>
        <dbReference type="ARBA" id="ARBA00022741"/>
    </source>
</evidence>
<dbReference type="Pfam" id="PF00271">
    <property type="entry name" value="Helicase_C"/>
    <property type="match status" value="1"/>
</dbReference>
<dbReference type="CDD" id="cd17949">
    <property type="entry name" value="DEADc_DDX31"/>
    <property type="match status" value="1"/>
</dbReference>
<dbReference type="PANTHER" id="PTHR24031">
    <property type="entry name" value="RNA HELICASE"/>
    <property type="match status" value="1"/>
</dbReference>
<feature type="region of interest" description="Disordered" evidence="9">
    <location>
        <begin position="391"/>
        <end position="414"/>
    </location>
</feature>
<evidence type="ECO:0000259" key="10">
    <source>
        <dbReference type="PROSITE" id="PS51192"/>
    </source>
</evidence>
<sequence>MEDDPDINLSLNLSTFTGRGEQKTRERVKGNRAQRIRQRRQLKSQRQREPQTGTGQELVADGKRKFGSDDELDDESPVQSKRQKTDGHPRGKVTGVKEEVFASTKFSDLPLHPHLISNLEQRMGLATMTRVQQMSIPVILKDRDTLIKSQTGSGKTLAYAVPIVHTLATRAQKTKRQDGPYALIVVPTRELAVQSLNTFSSLLQSAVWIVAGSIMGGEKRKAEKARLRKGINILVTTPGRLLDHIQHTDSLSLRLVRWLVLDEADRMLDMGYEKDVAQIVTALNRHAGHYRQTILLSATLTAGVERLAGIALTDHEMVDASSQPEKVNNMEPADTSAQDAEFALPEKLKQNFVMVPCKLRLVTLAAFILWKCKDSVEFHHTLFSQAFGSASTPARYHDDSDDGEDMVGDSDEEGGGGEPLSIFKLHGDMAQKERTKVFQDFTAARCGVLLCTDVAARGLHLPRVDWIVQYTTPGATVDYIHRVGRTARAGKQGNALLFLMPSEADYIKELNKHKISVHEISMKDILMVLLTAIHELPQPQVPTKRQDPRTFEEAATYLQDRFEEQVFKNRNLQTLAAKGYQSFVRAYATYPSHLKDVFSMKDLHLGHVAKSFALRESPSHLHSAASRPIFKVRKMEGKSRSNAGGDKRPWKPHGKKGPYSATVSEFGSGLDSAIMRNVAKKNLKGKKKKPGF</sequence>
<dbReference type="InterPro" id="IPR025313">
    <property type="entry name" value="SPB4-like_CTE"/>
</dbReference>
<evidence type="ECO:0000256" key="5">
    <source>
        <dbReference type="ARBA" id="ARBA00022884"/>
    </source>
</evidence>
<keyword evidence="14" id="KW-1185">Reference proteome</keyword>
<comment type="catalytic activity">
    <reaction evidence="8">
        <text>ATP + H2O = ADP + phosphate + H(+)</text>
        <dbReference type="Rhea" id="RHEA:13065"/>
        <dbReference type="ChEBI" id="CHEBI:15377"/>
        <dbReference type="ChEBI" id="CHEBI:15378"/>
        <dbReference type="ChEBI" id="CHEBI:30616"/>
        <dbReference type="ChEBI" id="CHEBI:43474"/>
        <dbReference type="ChEBI" id="CHEBI:456216"/>
        <dbReference type="EC" id="3.6.4.13"/>
    </reaction>
</comment>
<dbReference type="Proteomes" id="UP001519460">
    <property type="component" value="Unassembled WGS sequence"/>
</dbReference>
<dbReference type="GO" id="GO:0005524">
    <property type="term" value="F:ATP binding"/>
    <property type="evidence" value="ECO:0007669"/>
    <property type="project" value="UniProtKB-UniRule"/>
</dbReference>
<evidence type="ECO:0000259" key="11">
    <source>
        <dbReference type="PROSITE" id="PS51194"/>
    </source>
</evidence>
<keyword evidence="4 7" id="KW-0067">ATP-binding</keyword>
<evidence type="ECO:0000256" key="3">
    <source>
        <dbReference type="ARBA" id="ARBA00022806"/>
    </source>
</evidence>
<dbReference type="PROSITE" id="PS00039">
    <property type="entry name" value="DEAD_ATP_HELICASE"/>
    <property type="match status" value="1"/>
</dbReference>
<dbReference type="AlphaFoldDB" id="A0ABD0JF19"/>